<dbReference type="RefSeq" id="WP_138003597.1">
    <property type="nucleotide sequence ID" value="NZ_QGQD01000079.1"/>
</dbReference>
<feature type="domain" description="Glycosyltransferase subfamily 4-like N-terminal" evidence="3">
    <location>
        <begin position="14"/>
        <end position="212"/>
    </location>
</feature>
<feature type="domain" description="Glycosyl transferase family 1" evidence="2">
    <location>
        <begin position="218"/>
        <end position="373"/>
    </location>
</feature>
<evidence type="ECO:0000259" key="3">
    <source>
        <dbReference type="Pfam" id="PF13439"/>
    </source>
</evidence>
<keyword evidence="5" id="KW-1185">Reference proteome</keyword>
<keyword evidence="1 4" id="KW-0808">Transferase</keyword>
<dbReference type="SUPFAM" id="SSF53756">
    <property type="entry name" value="UDP-Glycosyltransferase/glycogen phosphorylase"/>
    <property type="match status" value="1"/>
</dbReference>
<dbReference type="Proteomes" id="UP000306509">
    <property type="component" value="Unassembled WGS sequence"/>
</dbReference>
<dbReference type="Pfam" id="PF13439">
    <property type="entry name" value="Glyco_transf_4"/>
    <property type="match status" value="1"/>
</dbReference>
<dbReference type="PANTHER" id="PTHR46401">
    <property type="entry name" value="GLYCOSYLTRANSFERASE WBBK-RELATED"/>
    <property type="match status" value="1"/>
</dbReference>
<name>A0A4U8Q2G9_9FIRM</name>
<dbReference type="Pfam" id="PF00534">
    <property type="entry name" value="Glycos_transf_1"/>
    <property type="match status" value="1"/>
</dbReference>
<evidence type="ECO:0000313" key="4">
    <source>
        <dbReference type="EMBL" id="TLC98900.1"/>
    </source>
</evidence>
<dbReference type="EMBL" id="QGQD01000079">
    <property type="protein sequence ID" value="TLC98900.1"/>
    <property type="molecule type" value="Genomic_DNA"/>
</dbReference>
<dbReference type="EC" id="2.4.1.250" evidence="4"/>
<proteinExistence type="predicted"/>
<organism evidence="4 5">
    <name type="scientific">Robinsoniella peoriensis</name>
    <dbReference type="NCBI Taxonomy" id="180332"/>
    <lineage>
        <taxon>Bacteria</taxon>
        <taxon>Bacillati</taxon>
        <taxon>Bacillota</taxon>
        <taxon>Clostridia</taxon>
        <taxon>Lachnospirales</taxon>
        <taxon>Lachnospiraceae</taxon>
        <taxon>Robinsoniella</taxon>
    </lineage>
</organism>
<evidence type="ECO:0000259" key="2">
    <source>
        <dbReference type="Pfam" id="PF00534"/>
    </source>
</evidence>
<dbReference type="Gene3D" id="3.40.50.2000">
    <property type="entry name" value="Glycogen Phosphorylase B"/>
    <property type="match status" value="2"/>
</dbReference>
<accession>A0A4U8Q2G9</accession>
<reference evidence="4 5" key="1">
    <citation type="journal article" date="2019" name="Anaerobe">
        <title>Detection of Robinsoniella peoriensis in multiple bone samples of a trauma patient.</title>
        <authorList>
            <person name="Schrottner P."/>
            <person name="Hartwich K."/>
            <person name="Bunk B."/>
            <person name="Schober I."/>
            <person name="Helbig S."/>
            <person name="Rudolph W.W."/>
            <person name="Gunzer F."/>
        </authorList>
    </citation>
    <scope>NUCLEOTIDE SEQUENCE [LARGE SCALE GENOMIC DNA]</scope>
    <source>
        <strain evidence="4 5">DSM 106044</strain>
    </source>
</reference>
<evidence type="ECO:0000313" key="5">
    <source>
        <dbReference type="Proteomes" id="UP000306509"/>
    </source>
</evidence>
<dbReference type="InterPro" id="IPR001296">
    <property type="entry name" value="Glyco_trans_1"/>
</dbReference>
<dbReference type="GO" id="GO:0009103">
    <property type="term" value="P:lipopolysaccharide biosynthetic process"/>
    <property type="evidence" value="ECO:0007669"/>
    <property type="project" value="TreeGrafter"/>
</dbReference>
<keyword evidence="4" id="KW-0328">Glycosyltransferase</keyword>
<dbReference type="PANTHER" id="PTHR46401:SF2">
    <property type="entry name" value="GLYCOSYLTRANSFERASE WBBK-RELATED"/>
    <property type="match status" value="1"/>
</dbReference>
<evidence type="ECO:0000256" key="1">
    <source>
        <dbReference type="ARBA" id="ARBA00022679"/>
    </source>
</evidence>
<protein>
    <submittedName>
        <fullName evidence="4">D-inositol 3-phosphate glycosyltransferase</fullName>
        <ecNumber evidence="4">2.4.1.250</ecNumber>
    </submittedName>
</protein>
<gene>
    <name evidence="4" type="primary">mshA_2</name>
    <name evidence="4" type="ORF">DSM106044_04230</name>
</gene>
<dbReference type="InterPro" id="IPR028098">
    <property type="entry name" value="Glyco_trans_4-like_N"/>
</dbReference>
<comment type="caution">
    <text evidence="4">The sequence shown here is derived from an EMBL/GenBank/DDBJ whole genome shotgun (WGS) entry which is preliminary data.</text>
</comment>
<dbReference type="GO" id="GO:0102710">
    <property type="term" value="F:D-inositol-3-phosphate glycosyltransferase activity"/>
    <property type="evidence" value="ECO:0007669"/>
    <property type="project" value="UniProtKB-EC"/>
</dbReference>
<sequence length="404" mass="47269">MMNILIINTRFDGGGAERVTRQLYKGLEGKKISVHVMVGKEYNPEKEYVGIYNRMWKWAISLFYNKITNNTRVVDLYSRRKILNYIKKEKIDILHFNNIHGNYIGIKDIKYLSKYCKIVWTLHDMWAMTGHCACPYKCSNWLSDNCKSCNYLLYYPMIRKDKTEKYLKIKNDCFTGNGIEYVLPSYWLKHQFENSILKNERVRVINNGVSLQEFKMLDKNKIRNKLKIDQDKKIIFFYASDNPIKGLEIIVKALEKLKDKQNYYLITAGGEKEISIKGFIHYKHFGIITNSDLMNILYAAADVFILPSLYENFPCSILEAFSSGTPVIASNVGGVAEEIDRATGWLFEVENVEELNNKILDAFSDMNRLRQMSLACRNVVEEKFSEEIMIEKYVSLYNDILFKR</sequence>
<dbReference type="AlphaFoldDB" id="A0A4U8Q2G9"/>